<evidence type="ECO:0000256" key="11">
    <source>
        <dbReference type="SAM" id="MobiDB-lite"/>
    </source>
</evidence>
<dbReference type="GO" id="GO:0005737">
    <property type="term" value="C:cytoplasm"/>
    <property type="evidence" value="ECO:0007669"/>
    <property type="project" value="UniProtKB-SubCell"/>
</dbReference>
<comment type="subcellular location">
    <subcellularLocation>
        <location evidence="2">Cytoplasm</location>
    </subcellularLocation>
    <subcellularLocation>
        <location evidence="1">Nucleus</location>
    </subcellularLocation>
</comment>
<evidence type="ECO:0000256" key="5">
    <source>
        <dbReference type="ARBA" id="ARBA00022553"/>
    </source>
</evidence>
<comment type="caution">
    <text evidence="13">The sequence shown here is derived from an EMBL/GenBank/DDBJ whole genome shotgun (WGS) entry which is preliminary data.</text>
</comment>
<dbReference type="AlphaFoldDB" id="A0A8J4BG99"/>
<dbReference type="GO" id="GO:0005634">
    <property type="term" value="C:nucleus"/>
    <property type="evidence" value="ECO:0007669"/>
    <property type="project" value="UniProtKB-SubCell"/>
</dbReference>
<keyword evidence="7" id="KW-0805">Transcription regulation</keyword>
<feature type="compositionally biased region" description="Basic and acidic residues" evidence="11">
    <location>
        <begin position="51"/>
        <end position="66"/>
    </location>
</feature>
<dbReference type="PANTHER" id="PTHR31169:SF8">
    <property type="entry name" value="ZINC-FINGER DOMAIN OF MONOAMINE-OXIDASE A REPRESSOR R1 PROTEIN"/>
    <property type="match status" value="1"/>
</dbReference>
<keyword evidence="6" id="KW-0832">Ubl conjugation</keyword>
<evidence type="ECO:0000256" key="10">
    <source>
        <dbReference type="SAM" id="Coils"/>
    </source>
</evidence>
<evidence type="ECO:0000259" key="12">
    <source>
        <dbReference type="Pfam" id="PF10497"/>
    </source>
</evidence>
<evidence type="ECO:0000256" key="4">
    <source>
        <dbReference type="ARBA" id="ARBA00022499"/>
    </source>
</evidence>
<keyword evidence="9" id="KW-0539">Nucleus</keyword>
<keyword evidence="10" id="KW-0175">Coiled coil</keyword>
<keyword evidence="14" id="KW-1185">Reference proteome</keyword>
<dbReference type="Proteomes" id="UP000747399">
    <property type="component" value="Unassembled WGS sequence"/>
</dbReference>
<dbReference type="GO" id="GO:0006355">
    <property type="term" value="P:regulation of DNA-templated transcription"/>
    <property type="evidence" value="ECO:0007669"/>
    <property type="project" value="InterPro"/>
</dbReference>
<dbReference type="EMBL" id="BNCO01000038">
    <property type="protein sequence ID" value="GIL60127.1"/>
    <property type="molecule type" value="Genomic_DNA"/>
</dbReference>
<dbReference type="InterPro" id="IPR018866">
    <property type="entry name" value="Znf-4CXXC_R1"/>
</dbReference>
<evidence type="ECO:0000256" key="3">
    <source>
        <dbReference type="ARBA" id="ARBA00022490"/>
    </source>
</evidence>
<evidence type="ECO:0000256" key="6">
    <source>
        <dbReference type="ARBA" id="ARBA00022843"/>
    </source>
</evidence>
<keyword evidence="4" id="KW-1017">Isopeptide bond</keyword>
<name>A0A8J4BG99_9CHLO</name>
<feature type="coiled-coil region" evidence="10">
    <location>
        <begin position="275"/>
        <end position="302"/>
    </location>
</feature>
<keyword evidence="3" id="KW-0963">Cytoplasm</keyword>
<evidence type="ECO:0000256" key="7">
    <source>
        <dbReference type="ARBA" id="ARBA00023015"/>
    </source>
</evidence>
<evidence type="ECO:0000256" key="1">
    <source>
        <dbReference type="ARBA" id="ARBA00004123"/>
    </source>
</evidence>
<gene>
    <name evidence="13" type="ORF">Vafri_14767</name>
</gene>
<evidence type="ECO:0000256" key="2">
    <source>
        <dbReference type="ARBA" id="ARBA00004496"/>
    </source>
</evidence>
<protein>
    <recommendedName>
        <fullName evidence="12">Zinc-finger domain-containing protein</fullName>
    </recommendedName>
</protein>
<organism evidence="13 14">
    <name type="scientific">Volvox africanus</name>
    <dbReference type="NCBI Taxonomy" id="51714"/>
    <lineage>
        <taxon>Eukaryota</taxon>
        <taxon>Viridiplantae</taxon>
        <taxon>Chlorophyta</taxon>
        <taxon>core chlorophytes</taxon>
        <taxon>Chlorophyceae</taxon>
        <taxon>CS clade</taxon>
        <taxon>Chlamydomonadales</taxon>
        <taxon>Volvocaceae</taxon>
        <taxon>Volvox</taxon>
    </lineage>
</organism>
<evidence type="ECO:0000313" key="13">
    <source>
        <dbReference type="EMBL" id="GIL60127.1"/>
    </source>
</evidence>
<feature type="region of interest" description="Disordered" evidence="11">
    <location>
        <begin position="117"/>
        <end position="147"/>
    </location>
</feature>
<evidence type="ECO:0000256" key="8">
    <source>
        <dbReference type="ARBA" id="ARBA00023163"/>
    </source>
</evidence>
<feature type="domain" description="Zinc-finger" evidence="12">
    <location>
        <begin position="149"/>
        <end position="258"/>
    </location>
</feature>
<sequence>MEEDFDTKVEAQRRAVQQKLIELGLAKLTSDLTNSIVAKTAAAARPRKSRKYEEHEPVAPRRSTRERTQVTYNEDIMFDAVMPKDSHGVVEGGGTKRPLELTAEEVELVEALTAAKMARTHAAARETSKGPRGPRDSGKGVRRQGGQVYDSSNGITCHWCRQKTITAKVTCTHPFCGGGRSMPRSFCEKCLRNRHGEDVEEAKSIGNWVCPTCRGSCGLGCICCCNCGPCRKKHGLPPTDKIKNLAEAKGFDNAHDYLVSLVTGETPEQLQARKVGFLAEVRKKAQKALEKAEEAALDVTQDTAPTEEVTPGSMLQLDPEVAIREVLDDGVVCDVT</sequence>
<dbReference type="Pfam" id="PF10497">
    <property type="entry name" value="zf-4CXXC_R1"/>
    <property type="match status" value="1"/>
</dbReference>
<reference evidence="13" key="1">
    <citation type="journal article" date="2021" name="Proc. Natl. Acad. Sci. U.S.A.">
        <title>Three genomes in the algal genus Volvox reveal the fate of a haploid sex-determining region after a transition to homothallism.</title>
        <authorList>
            <person name="Yamamoto K."/>
            <person name="Hamaji T."/>
            <person name="Kawai-Toyooka H."/>
            <person name="Matsuzaki R."/>
            <person name="Takahashi F."/>
            <person name="Nishimura Y."/>
            <person name="Kawachi M."/>
            <person name="Noguchi H."/>
            <person name="Minakuchi Y."/>
            <person name="Umen J.G."/>
            <person name="Toyoda A."/>
            <person name="Nozaki H."/>
        </authorList>
    </citation>
    <scope>NUCLEOTIDE SEQUENCE</scope>
    <source>
        <strain evidence="13">NIES-3780</strain>
    </source>
</reference>
<evidence type="ECO:0000313" key="14">
    <source>
        <dbReference type="Proteomes" id="UP000747399"/>
    </source>
</evidence>
<evidence type="ECO:0000256" key="9">
    <source>
        <dbReference type="ARBA" id="ARBA00023242"/>
    </source>
</evidence>
<feature type="compositionally biased region" description="Basic and acidic residues" evidence="11">
    <location>
        <begin position="123"/>
        <end position="139"/>
    </location>
</feature>
<feature type="region of interest" description="Disordered" evidence="11">
    <location>
        <begin position="40"/>
        <end position="66"/>
    </location>
</feature>
<dbReference type="InterPro" id="IPR040221">
    <property type="entry name" value="CDCA7/CDA7L"/>
</dbReference>
<keyword evidence="8" id="KW-0804">Transcription</keyword>
<keyword evidence="5" id="KW-0597">Phosphoprotein</keyword>
<proteinExistence type="predicted"/>
<dbReference type="PANTHER" id="PTHR31169">
    <property type="entry name" value="OS05G0300700 PROTEIN"/>
    <property type="match status" value="1"/>
</dbReference>
<accession>A0A8J4BG99</accession>